<evidence type="ECO:0000313" key="2">
    <source>
        <dbReference type="EMBL" id="KAE8239683.1"/>
    </source>
</evidence>
<dbReference type="AlphaFoldDB" id="A0A8X7STK7"/>
<name>A0A8X7STK7_9BASI</name>
<reference evidence="2" key="1">
    <citation type="submission" date="2016-04" db="EMBL/GenBank/DDBJ databases">
        <authorList>
            <person name="Nguyen H.D."/>
            <person name="Samba Siva P."/>
            <person name="Cullis J."/>
            <person name="Levesque C.A."/>
            <person name="Hambleton S."/>
        </authorList>
    </citation>
    <scope>NUCLEOTIDE SEQUENCE</scope>
    <source>
        <strain evidence="2">DAOMC 236426</strain>
    </source>
</reference>
<accession>A0A8X7STK7</accession>
<evidence type="ECO:0000256" key="1">
    <source>
        <dbReference type="SAM" id="MobiDB-lite"/>
    </source>
</evidence>
<dbReference type="Proteomes" id="UP000077684">
    <property type="component" value="Unassembled WGS sequence"/>
</dbReference>
<organism evidence="2 3">
    <name type="scientific">Tilletia controversa</name>
    <name type="common">dwarf bunt fungus</name>
    <dbReference type="NCBI Taxonomy" id="13291"/>
    <lineage>
        <taxon>Eukaryota</taxon>
        <taxon>Fungi</taxon>
        <taxon>Dikarya</taxon>
        <taxon>Basidiomycota</taxon>
        <taxon>Ustilaginomycotina</taxon>
        <taxon>Exobasidiomycetes</taxon>
        <taxon>Tilletiales</taxon>
        <taxon>Tilletiaceae</taxon>
        <taxon>Tilletia</taxon>
    </lineage>
</organism>
<protein>
    <submittedName>
        <fullName evidence="2">Uncharacterized protein</fullName>
    </submittedName>
</protein>
<proteinExistence type="predicted"/>
<feature type="region of interest" description="Disordered" evidence="1">
    <location>
        <begin position="120"/>
        <end position="140"/>
    </location>
</feature>
<sequence>MASEPHLVTGTLEAEGGHGDLSSPSSPTRDRRLQYLLLPIGTLPNRTFPVPISDTAPGQIPALWADGPVNPTGGTSASVAMAISDNNEVNVQTRPEDDLGKSKANTVCLGSGTIAGRWRTRDAPTLASPARSALGPSPLTLKSELELTVRSSKLEASNRT</sequence>
<evidence type="ECO:0000313" key="3">
    <source>
        <dbReference type="Proteomes" id="UP000077684"/>
    </source>
</evidence>
<comment type="caution">
    <text evidence="2">The sequence shown here is derived from an EMBL/GenBank/DDBJ whole genome shotgun (WGS) entry which is preliminary data.</text>
</comment>
<gene>
    <name evidence="2" type="ORF">A4X06_0g8102</name>
</gene>
<dbReference type="EMBL" id="LWDE02001630">
    <property type="protein sequence ID" value="KAE8239683.1"/>
    <property type="molecule type" value="Genomic_DNA"/>
</dbReference>
<feature type="region of interest" description="Disordered" evidence="1">
    <location>
        <begin position="1"/>
        <end position="30"/>
    </location>
</feature>
<reference evidence="2" key="2">
    <citation type="journal article" date="2019" name="IMA Fungus">
        <title>Genome sequencing and comparison of five Tilletia species to identify candidate genes for the detection of regulated species infecting wheat.</title>
        <authorList>
            <person name="Nguyen H.D.T."/>
            <person name="Sultana T."/>
            <person name="Kesanakurti P."/>
            <person name="Hambleton S."/>
        </authorList>
    </citation>
    <scope>NUCLEOTIDE SEQUENCE</scope>
    <source>
        <strain evidence="2">DAOMC 236426</strain>
    </source>
</reference>
<keyword evidence="3" id="KW-1185">Reference proteome</keyword>